<gene>
    <name evidence="3" type="ORF">SCARR_00203</name>
</gene>
<evidence type="ECO:0000313" key="3">
    <source>
        <dbReference type="EMBL" id="VGO18152.1"/>
    </source>
</evidence>
<dbReference type="EMBL" id="CAAHFH010000001">
    <property type="protein sequence ID" value="VGO18152.1"/>
    <property type="molecule type" value="Genomic_DNA"/>
</dbReference>
<dbReference type="AlphaFoldDB" id="A0A6C2UD76"/>
<evidence type="ECO:0000313" key="4">
    <source>
        <dbReference type="Proteomes" id="UP000346198"/>
    </source>
</evidence>
<keyword evidence="2" id="KW-0732">Signal</keyword>
<sequence>MKRHMKSVLGVMACLTAVVTQAALVPPSGLSSFADWNFDNTGVGGVDSATTGTDWATKTPATASPAFTIVTIGSDAASEFDVNEGKSRLQVIGRSDGVTDGTTDGYLSFGSSSKGFVSAQVGVNSGTSFTSGMISLVNVSGTTITPLLQFVLNGKQDNAGNTIVTGDGSTLYAGLWEDVFNTVQFSWEDGVGSVFVDTTGNGANGGETTVSNASFLSALTPNAIYFEAGGGTATNSRRMYLDELAVQMIPEPATLGLVAVFGGAVLFIRRCFMM</sequence>
<keyword evidence="1" id="KW-0472">Membrane</keyword>
<feature type="signal peptide" evidence="2">
    <location>
        <begin position="1"/>
        <end position="22"/>
    </location>
</feature>
<dbReference type="RefSeq" id="WP_136059668.1">
    <property type="nucleotide sequence ID" value="NZ_CAAHFH010000001.1"/>
</dbReference>
<feature type="transmembrane region" description="Helical" evidence="1">
    <location>
        <begin position="253"/>
        <end position="272"/>
    </location>
</feature>
<accession>A0A6C2UD76</accession>
<keyword evidence="1" id="KW-1133">Transmembrane helix</keyword>
<feature type="chain" id="PRO_5025513988" description="PEP-CTERM protein-sorting domain-containing protein" evidence="2">
    <location>
        <begin position="23"/>
        <end position="274"/>
    </location>
</feature>
<evidence type="ECO:0000256" key="1">
    <source>
        <dbReference type="SAM" id="Phobius"/>
    </source>
</evidence>
<reference evidence="3 4" key="1">
    <citation type="submission" date="2019-04" db="EMBL/GenBank/DDBJ databases">
        <authorList>
            <person name="Van Vliet M D."/>
        </authorList>
    </citation>
    <scope>NUCLEOTIDE SEQUENCE [LARGE SCALE GENOMIC DNA]</scope>
    <source>
        <strain evidence="3 4">F21</strain>
    </source>
</reference>
<dbReference type="Proteomes" id="UP000346198">
    <property type="component" value="Unassembled WGS sequence"/>
</dbReference>
<protein>
    <recommendedName>
        <fullName evidence="5">PEP-CTERM protein-sorting domain-containing protein</fullName>
    </recommendedName>
</protein>
<name>A0A6C2UD76_9BACT</name>
<evidence type="ECO:0008006" key="5">
    <source>
        <dbReference type="Google" id="ProtNLM"/>
    </source>
</evidence>
<proteinExistence type="predicted"/>
<evidence type="ECO:0000256" key="2">
    <source>
        <dbReference type="SAM" id="SignalP"/>
    </source>
</evidence>
<organism evidence="3 4">
    <name type="scientific">Pontiella sulfatireligans</name>
    <dbReference type="NCBI Taxonomy" id="2750658"/>
    <lineage>
        <taxon>Bacteria</taxon>
        <taxon>Pseudomonadati</taxon>
        <taxon>Kiritimatiellota</taxon>
        <taxon>Kiritimatiellia</taxon>
        <taxon>Kiritimatiellales</taxon>
        <taxon>Pontiellaceae</taxon>
        <taxon>Pontiella</taxon>
    </lineage>
</organism>
<keyword evidence="4" id="KW-1185">Reference proteome</keyword>
<keyword evidence="1" id="KW-0812">Transmembrane</keyword>